<organism evidence="3 4">
    <name type="scientific">Trichoglossum hirsutum</name>
    <dbReference type="NCBI Taxonomy" id="265104"/>
    <lineage>
        <taxon>Eukaryota</taxon>
        <taxon>Fungi</taxon>
        <taxon>Dikarya</taxon>
        <taxon>Ascomycota</taxon>
        <taxon>Pezizomycotina</taxon>
        <taxon>Geoglossomycetes</taxon>
        <taxon>Geoglossales</taxon>
        <taxon>Geoglossaceae</taxon>
        <taxon>Trichoglossum</taxon>
    </lineage>
</organism>
<comment type="caution">
    <text evidence="3">The sequence shown here is derived from an EMBL/GenBank/DDBJ whole genome shotgun (WGS) entry which is preliminary data.</text>
</comment>
<feature type="compositionally biased region" description="Pro residues" evidence="1">
    <location>
        <begin position="26"/>
        <end position="36"/>
    </location>
</feature>
<evidence type="ECO:0000259" key="2">
    <source>
        <dbReference type="Pfam" id="PF25545"/>
    </source>
</evidence>
<proteinExistence type="predicted"/>
<reference evidence="3" key="1">
    <citation type="submission" date="2021-03" db="EMBL/GenBank/DDBJ databases">
        <title>Comparative genomics and phylogenomic investigation of the class Geoglossomycetes provide insights into ecological specialization and systematics.</title>
        <authorList>
            <person name="Melie T."/>
            <person name="Pirro S."/>
            <person name="Miller A.N."/>
            <person name="Quandt A."/>
        </authorList>
    </citation>
    <scope>NUCLEOTIDE SEQUENCE</scope>
    <source>
        <strain evidence="3">CAQ_001_2017</strain>
    </source>
</reference>
<sequence>MRSDASIFLLPESDSASSRTCSPGSTPTPTPSPSPSPNLSRKRLRSLDRTDASPVARPLHKTKAMSLVDAAPELADARDIRRALRSHHFYIDEEHSFERDNQVRKFAESIKNTLCSSPGLSEDEQRDVVTIVRRMQDHVEANVIDALVPFLFPLPEAALGKPGLAKNRDVELRQECVPDPETEIGSPSLRQHLETVGSPKPSLVFGYTDSSFSRRQASVNESFPDIAGLSRGMQHPFFFVEWKSGSNGGTLYDAQNQAMRTGAALVNARADLFELAYPTETASPRDACIFSCTIDTFTAATYVHWCTSDTSGNRYFYMNTLSVYVLVRKADVWQFEREVESITDWGLGRRLQETKAVLDVIFYGL</sequence>
<dbReference type="Pfam" id="PF25545">
    <property type="entry name" value="DUF7924"/>
    <property type="match status" value="1"/>
</dbReference>
<evidence type="ECO:0000256" key="1">
    <source>
        <dbReference type="SAM" id="MobiDB-lite"/>
    </source>
</evidence>
<feature type="domain" description="DUF7924" evidence="2">
    <location>
        <begin position="130"/>
        <end position="356"/>
    </location>
</feature>
<dbReference type="PANTHER" id="PTHR42470:SF1">
    <property type="entry name" value="VAST DOMAIN-CONTAINING PROTEIN"/>
    <property type="match status" value="1"/>
</dbReference>
<evidence type="ECO:0000313" key="3">
    <source>
        <dbReference type="EMBL" id="KAH0557114.1"/>
    </source>
</evidence>
<name>A0A9P8L9X3_9PEZI</name>
<dbReference type="EMBL" id="JAGHQM010000906">
    <property type="protein sequence ID" value="KAH0557114.1"/>
    <property type="molecule type" value="Genomic_DNA"/>
</dbReference>
<protein>
    <recommendedName>
        <fullName evidence="2">DUF7924 domain-containing protein</fullName>
    </recommendedName>
</protein>
<dbReference type="AlphaFoldDB" id="A0A9P8L9X3"/>
<dbReference type="InterPro" id="IPR057684">
    <property type="entry name" value="DUF7924"/>
</dbReference>
<feature type="region of interest" description="Disordered" evidence="1">
    <location>
        <begin position="1"/>
        <end position="57"/>
    </location>
</feature>
<keyword evidence="4" id="KW-1185">Reference proteome</keyword>
<evidence type="ECO:0000313" key="4">
    <source>
        <dbReference type="Proteomes" id="UP000750711"/>
    </source>
</evidence>
<gene>
    <name evidence="3" type="ORF">GP486_005096</name>
</gene>
<dbReference type="PANTHER" id="PTHR42470">
    <property type="entry name" value="VAST DOMAIN-CONTAINING PROTEIN"/>
    <property type="match status" value="1"/>
</dbReference>
<dbReference type="Proteomes" id="UP000750711">
    <property type="component" value="Unassembled WGS sequence"/>
</dbReference>
<accession>A0A9P8L9X3</accession>